<accession>A0A284S1W0</accession>
<reference evidence="3" key="1">
    <citation type="journal article" date="2017" name="Nat. Ecol. Evol.">
        <title>Genome expansion and lineage-specific genetic innovations in the forest pathogenic fungi Armillaria.</title>
        <authorList>
            <person name="Sipos G."/>
            <person name="Prasanna A.N."/>
            <person name="Walter M.C."/>
            <person name="O'Connor E."/>
            <person name="Balint B."/>
            <person name="Krizsan K."/>
            <person name="Kiss B."/>
            <person name="Hess J."/>
            <person name="Varga T."/>
            <person name="Slot J."/>
            <person name="Riley R."/>
            <person name="Boka B."/>
            <person name="Rigling D."/>
            <person name="Barry K."/>
            <person name="Lee J."/>
            <person name="Mihaltcheva S."/>
            <person name="LaButti K."/>
            <person name="Lipzen A."/>
            <person name="Waldron R."/>
            <person name="Moloney N.M."/>
            <person name="Sperisen C."/>
            <person name="Kredics L."/>
            <person name="Vagvoelgyi C."/>
            <person name="Patrignani A."/>
            <person name="Fitzpatrick D."/>
            <person name="Nagy I."/>
            <person name="Doyle S."/>
            <person name="Anderson J.B."/>
            <person name="Grigoriev I.V."/>
            <person name="Gueldener U."/>
            <person name="Muensterkoetter M."/>
            <person name="Nagy L.G."/>
        </authorList>
    </citation>
    <scope>NUCLEOTIDE SEQUENCE [LARGE SCALE GENOMIC DNA]</scope>
    <source>
        <strain evidence="3">C18/9</strain>
    </source>
</reference>
<dbReference type="AlphaFoldDB" id="A0A284S1W0"/>
<dbReference type="OrthoDB" id="10524142at2759"/>
<evidence type="ECO:0000313" key="3">
    <source>
        <dbReference type="Proteomes" id="UP000219338"/>
    </source>
</evidence>
<gene>
    <name evidence="2" type="ORF">ARMOST_18454</name>
</gene>
<organism evidence="2 3">
    <name type="scientific">Armillaria ostoyae</name>
    <name type="common">Armillaria root rot fungus</name>
    <dbReference type="NCBI Taxonomy" id="47428"/>
    <lineage>
        <taxon>Eukaryota</taxon>
        <taxon>Fungi</taxon>
        <taxon>Dikarya</taxon>
        <taxon>Basidiomycota</taxon>
        <taxon>Agaricomycotina</taxon>
        <taxon>Agaricomycetes</taxon>
        <taxon>Agaricomycetidae</taxon>
        <taxon>Agaricales</taxon>
        <taxon>Marasmiineae</taxon>
        <taxon>Physalacriaceae</taxon>
        <taxon>Armillaria</taxon>
    </lineage>
</organism>
<keyword evidence="3" id="KW-1185">Reference proteome</keyword>
<protein>
    <submittedName>
        <fullName evidence="2">Uncharacterized protein</fullName>
    </submittedName>
</protein>
<feature type="signal peptide" evidence="1">
    <location>
        <begin position="1"/>
        <end position="15"/>
    </location>
</feature>
<name>A0A284S1W0_ARMOS</name>
<sequence length="137" mass="15642">MSLLLLMAISPGISCMPWRLDIHIEGDWETLLLPEIYPPRVHERHTGSDLIDEEPPRINESPSQRRVDNYKVLFNCGLVGMHNFLTVQSNDIPLLPLQLLLQCIHGYTSSRIIESNEESQDVVAIEAYLAKDPKRQP</sequence>
<feature type="chain" id="PRO_5012673414" evidence="1">
    <location>
        <begin position="16"/>
        <end position="137"/>
    </location>
</feature>
<dbReference type="Proteomes" id="UP000219338">
    <property type="component" value="Unassembled WGS sequence"/>
</dbReference>
<dbReference type="EMBL" id="FUEG01000026">
    <property type="protein sequence ID" value="SJL14976.1"/>
    <property type="molecule type" value="Genomic_DNA"/>
</dbReference>
<keyword evidence="1" id="KW-0732">Signal</keyword>
<proteinExistence type="predicted"/>
<evidence type="ECO:0000313" key="2">
    <source>
        <dbReference type="EMBL" id="SJL14976.1"/>
    </source>
</evidence>
<evidence type="ECO:0000256" key="1">
    <source>
        <dbReference type="SAM" id="SignalP"/>
    </source>
</evidence>